<dbReference type="AlphaFoldDB" id="L7W153"/>
<evidence type="ECO:0000256" key="4">
    <source>
        <dbReference type="ARBA" id="ARBA00023136"/>
    </source>
</evidence>
<proteinExistence type="inferred from homology"/>
<dbReference type="InterPro" id="IPR010583">
    <property type="entry name" value="MipA"/>
</dbReference>
<reference evidence="6" key="1">
    <citation type="submission" date="2012-09" db="EMBL/GenBank/DDBJ databases">
        <title>Metagenomic Characterization of a Microbial Community in Wastewater Detects High Levels of Antibiotic Resistance.</title>
        <authorList>
            <person name="Abrams M."/>
            <person name="Caldwell A."/>
            <person name="Vandaei E."/>
            <person name="Lee W."/>
            <person name="Perrott J."/>
            <person name="Khan S.Y."/>
            <person name="Ta J."/>
            <person name="Romero D."/>
            <person name="Nguyen V."/>
            <person name="Pourmand N."/>
            <person name="Ouverney C.C."/>
        </authorList>
    </citation>
    <scope>NUCLEOTIDE SEQUENCE</scope>
</reference>
<accession>L7W153</accession>
<organism evidence="6">
    <name type="scientific">uncultured bacterium A1Q1_fos_1266</name>
    <dbReference type="NCBI Taxonomy" id="1256546"/>
    <lineage>
        <taxon>Bacteria</taxon>
        <taxon>environmental samples</taxon>
    </lineage>
</organism>
<evidence type="ECO:0000256" key="3">
    <source>
        <dbReference type="ARBA" id="ARBA00022729"/>
    </source>
</evidence>
<keyword evidence="3" id="KW-0732">Signal</keyword>
<dbReference type="Pfam" id="PF06629">
    <property type="entry name" value="MipA"/>
    <property type="match status" value="1"/>
</dbReference>
<keyword evidence="5" id="KW-0998">Cell outer membrane</keyword>
<evidence type="ECO:0000256" key="2">
    <source>
        <dbReference type="ARBA" id="ARBA00005722"/>
    </source>
</evidence>
<protein>
    <recommendedName>
        <fullName evidence="7">Outer membrane protein</fullName>
    </recommendedName>
</protein>
<dbReference type="EMBL" id="JX649897">
    <property type="protein sequence ID" value="AGC72265.1"/>
    <property type="molecule type" value="Genomic_DNA"/>
</dbReference>
<dbReference type="PANTHER" id="PTHR38776">
    <property type="entry name" value="MLTA-INTERACTING PROTEIN-RELATED"/>
    <property type="match status" value="1"/>
</dbReference>
<dbReference type="GO" id="GO:0009252">
    <property type="term" value="P:peptidoglycan biosynthetic process"/>
    <property type="evidence" value="ECO:0007669"/>
    <property type="project" value="TreeGrafter"/>
</dbReference>
<comment type="similarity">
    <text evidence="2">Belongs to the MipA/OmpV family.</text>
</comment>
<comment type="subcellular location">
    <subcellularLocation>
        <location evidence="1">Cell outer membrane</location>
    </subcellularLocation>
</comment>
<evidence type="ECO:0000313" key="6">
    <source>
        <dbReference type="EMBL" id="AGC72265.1"/>
    </source>
</evidence>
<sequence>MRADLLLQGYKAADGAVFTGMSRRDPSLLVGVGVKYTTPVGQFWAETGVDATGNSKGMRSEVGVGWRISTDSAIGKWTFSPYLSAQLNNAKLTNYYFGVSNSEATASRPAYQAGSATNLNFGVSAVTNITPSVSLLLGARYRYYGESIRLSPLVDSKGSIGGNVSLLYRF</sequence>
<evidence type="ECO:0008006" key="7">
    <source>
        <dbReference type="Google" id="ProtNLM"/>
    </source>
</evidence>
<name>L7W153_9BACT</name>
<evidence type="ECO:0000256" key="1">
    <source>
        <dbReference type="ARBA" id="ARBA00004442"/>
    </source>
</evidence>
<evidence type="ECO:0000256" key="5">
    <source>
        <dbReference type="ARBA" id="ARBA00023237"/>
    </source>
</evidence>
<dbReference type="GO" id="GO:0009279">
    <property type="term" value="C:cell outer membrane"/>
    <property type="evidence" value="ECO:0007669"/>
    <property type="project" value="UniProtKB-SubCell"/>
</dbReference>
<dbReference type="PANTHER" id="PTHR38776:SF1">
    <property type="entry name" value="MLTA-INTERACTING PROTEIN-RELATED"/>
    <property type="match status" value="1"/>
</dbReference>
<keyword evidence="4" id="KW-0472">Membrane</keyword>